<dbReference type="SUPFAM" id="SSF53790">
    <property type="entry name" value="Tetrapyrrole methylase"/>
    <property type="match status" value="1"/>
</dbReference>
<dbReference type="InterPro" id="IPR014777">
    <property type="entry name" value="4pyrrole_Mease_sub1"/>
</dbReference>
<feature type="non-terminal residue" evidence="7">
    <location>
        <position position="405"/>
    </location>
</feature>
<comment type="pathway">
    <text evidence="1">Cofactor biosynthesis; adenosylcobalamin biosynthesis.</text>
</comment>
<dbReference type="UniPathway" id="UPA00148"/>
<dbReference type="InterPro" id="IPR006365">
    <property type="entry name" value="Cbl_synth_CobL"/>
</dbReference>
<dbReference type="Gene3D" id="3.40.50.150">
    <property type="entry name" value="Vaccinia Virus protein VP39"/>
    <property type="match status" value="1"/>
</dbReference>
<keyword evidence="4 7" id="KW-0808">Transferase</keyword>
<dbReference type="InterPro" id="IPR012818">
    <property type="entry name" value="CbiE"/>
</dbReference>
<comment type="caution">
    <text evidence="7">The sequence shown here is derived from an EMBL/GenBank/DDBJ whole genome shotgun (WGS) entry which is preliminary data.</text>
</comment>
<dbReference type="PIRSF" id="PIRSF036428">
    <property type="entry name" value="CobL"/>
    <property type="match status" value="1"/>
</dbReference>
<dbReference type="AlphaFoldDB" id="A0A7K3NQV4"/>
<evidence type="ECO:0000256" key="4">
    <source>
        <dbReference type="ARBA" id="ARBA00022679"/>
    </source>
</evidence>
<dbReference type="Gene3D" id="3.30.950.10">
    <property type="entry name" value="Methyltransferase, Cobalt-precorrin-4 Transmethylase, Domain 2"/>
    <property type="match status" value="1"/>
</dbReference>
<dbReference type="Gene3D" id="3.40.1010.10">
    <property type="entry name" value="Cobalt-precorrin-4 Transmethylase, Domain 1"/>
    <property type="match status" value="1"/>
</dbReference>
<keyword evidence="2" id="KW-0169">Cobalamin biosynthesis</keyword>
<gene>
    <name evidence="7" type="primary">cbiE</name>
    <name evidence="7" type="ORF">G3N56_17680</name>
</gene>
<dbReference type="InterPro" id="IPR035996">
    <property type="entry name" value="4pyrrol_Methylase_sf"/>
</dbReference>
<dbReference type="PANTHER" id="PTHR43182">
    <property type="entry name" value="COBALT-PRECORRIN-6B C(15)-METHYLTRANSFERASE (DECARBOXYLATING)"/>
    <property type="match status" value="1"/>
</dbReference>
<dbReference type="Pfam" id="PF00590">
    <property type="entry name" value="TP_methylase"/>
    <property type="match status" value="1"/>
</dbReference>
<dbReference type="InterPro" id="IPR050714">
    <property type="entry name" value="Cobalamin_biosynth_MTase"/>
</dbReference>
<dbReference type="CDD" id="cd11644">
    <property type="entry name" value="Precorrin-6Y-MT"/>
    <property type="match status" value="1"/>
</dbReference>
<name>A0A7K3NQV4_9BACT</name>
<dbReference type="NCBIfam" id="TIGR02467">
    <property type="entry name" value="CbiE"/>
    <property type="match status" value="1"/>
</dbReference>
<proteinExistence type="predicted"/>
<accession>A0A7K3NQV4</accession>
<dbReference type="GO" id="GO:0009236">
    <property type="term" value="P:cobalamin biosynthetic process"/>
    <property type="evidence" value="ECO:0007669"/>
    <property type="project" value="UniProtKB-UniPathway"/>
</dbReference>
<dbReference type="InterPro" id="IPR014008">
    <property type="entry name" value="Cbl_synth_MTase_CbiT"/>
</dbReference>
<evidence type="ECO:0000256" key="1">
    <source>
        <dbReference type="ARBA" id="ARBA00004953"/>
    </source>
</evidence>
<dbReference type="CDD" id="cd02440">
    <property type="entry name" value="AdoMet_MTases"/>
    <property type="match status" value="1"/>
</dbReference>
<keyword evidence="3 7" id="KW-0489">Methyltransferase</keyword>
<dbReference type="InterPro" id="IPR029063">
    <property type="entry name" value="SAM-dependent_MTases_sf"/>
</dbReference>
<dbReference type="InterPro" id="IPR014776">
    <property type="entry name" value="4pyrrole_Mease_sub2"/>
</dbReference>
<protein>
    <submittedName>
        <fullName evidence="7">Precorrin-6y C5,15-methyltransferase (Decarboxylating) subunit CbiE</fullName>
    </submittedName>
</protein>
<sequence length="405" mass="42621">MYTSAMGNTTHPLLVVGVGIGAPDIPSQAADGVKNATVLAAGKRILAAFAGHPAEKIPLRAPLAPILGTLAERRAAGGRVVVLADGDPLFFGIGRTLLSRFAPGTLRFVPNVTAVAAMAARLGRPWQDIPVVSLHGRSDHTALYQALMRAGQAAVYTDAVNTPSALARAVLHRAGDAFALHVFENLGLADENHTSLTLPVAANLPDDAFSPLNLVFLERLGPPEIPLTLGLSDAALSRDDTVFTKLPSRAVALALLGVRVGDVVWDLGAGTGSVALEASRLCPAGRVFAVEKHPGRFEHLRRNIQKTGALTVTPILAALPDALESLPDPDRIFIGGGLSQNPDILNAAAKRLAPNGRIVVAATLLATLEHARTFFAQHAWTCRTTHIQTSTETPLGRHHRLTPDN</sequence>
<dbReference type="NCBIfam" id="TIGR02469">
    <property type="entry name" value="CbiT"/>
    <property type="match status" value="1"/>
</dbReference>
<evidence type="ECO:0000256" key="3">
    <source>
        <dbReference type="ARBA" id="ARBA00022603"/>
    </source>
</evidence>
<dbReference type="EMBL" id="JAAGRQ010000115">
    <property type="protein sequence ID" value="NDY58568.1"/>
    <property type="molecule type" value="Genomic_DNA"/>
</dbReference>
<keyword evidence="5" id="KW-0949">S-adenosyl-L-methionine</keyword>
<dbReference type="GO" id="GO:0008276">
    <property type="term" value="F:protein methyltransferase activity"/>
    <property type="evidence" value="ECO:0007669"/>
    <property type="project" value="InterPro"/>
</dbReference>
<dbReference type="InterPro" id="IPR000878">
    <property type="entry name" value="4pyrrol_Mease"/>
</dbReference>
<evidence type="ECO:0000259" key="6">
    <source>
        <dbReference type="Pfam" id="PF00590"/>
    </source>
</evidence>
<dbReference type="SUPFAM" id="SSF53335">
    <property type="entry name" value="S-adenosyl-L-methionine-dependent methyltransferases"/>
    <property type="match status" value="1"/>
</dbReference>
<dbReference type="PANTHER" id="PTHR43182:SF1">
    <property type="entry name" value="COBALT-PRECORRIN-7 C(5)-METHYLTRANSFERASE"/>
    <property type="match status" value="1"/>
</dbReference>
<evidence type="ECO:0000256" key="5">
    <source>
        <dbReference type="ARBA" id="ARBA00022691"/>
    </source>
</evidence>
<dbReference type="Proteomes" id="UP000469724">
    <property type="component" value="Unassembled WGS sequence"/>
</dbReference>
<keyword evidence="8" id="KW-1185">Reference proteome</keyword>
<evidence type="ECO:0000313" key="7">
    <source>
        <dbReference type="EMBL" id="NDY58568.1"/>
    </source>
</evidence>
<organism evidence="7 8">
    <name type="scientific">Desulfolutivibrio sulfodismutans</name>
    <dbReference type="NCBI Taxonomy" id="63561"/>
    <lineage>
        <taxon>Bacteria</taxon>
        <taxon>Pseudomonadati</taxon>
        <taxon>Thermodesulfobacteriota</taxon>
        <taxon>Desulfovibrionia</taxon>
        <taxon>Desulfovibrionales</taxon>
        <taxon>Desulfovibrionaceae</taxon>
        <taxon>Desulfolutivibrio</taxon>
    </lineage>
</organism>
<feature type="domain" description="Tetrapyrrole methylase" evidence="6">
    <location>
        <begin position="13"/>
        <end position="198"/>
    </location>
</feature>
<dbReference type="GO" id="GO:0032259">
    <property type="term" value="P:methylation"/>
    <property type="evidence" value="ECO:0007669"/>
    <property type="project" value="UniProtKB-KW"/>
</dbReference>
<reference evidence="7 8" key="1">
    <citation type="submission" date="2020-02" db="EMBL/GenBank/DDBJ databases">
        <title>Comparative genomics of sulfur disproportionating microorganisms.</title>
        <authorList>
            <person name="Ward L.M."/>
            <person name="Bertran E."/>
            <person name="Johnston D.T."/>
        </authorList>
    </citation>
    <scope>NUCLEOTIDE SEQUENCE [LARGE SCALE GENOMIC DNA]</scope>
    <source>
        <strain evidence="7 8">DSM 3696</strain>
    </source>
</reference>
<evidence type="ECO:0000313" key="8">
    <source>
        <dbReference type="Proteomes" id="UP000469724"/>
    </source>
</evidence>
<evidence type="ECO:0000256" key="2">
    <source>
        <dbReference type="ARBA" id="ARBA00022573"/>
    </source>
</evidence>
<dbReference type="RefSeq" id="WP_163303640.1">
    <property type="nucleotide sequence ID" value="NZ_JAAGRQ010000115.1"/>
</dbReference>